<dbReference type="Gene3D" id="3.40.190.10">
    <property type="entry name" value="Periplasmic binding protein-like II"/>
    <property type="match status" value="2"/>
</dbReference>
<protein>
    <submittedName>
        <fullName evidence="1">Carbohydrate ABC transporter substrate-binding protein, CUT1 family (TC 3.A.1.1.-)</fullName>
    </submittedName>
</protein>
<dbReference type="EMBL" id="FMHT01000003">
    <property type="protein sequence ID" value="SCL19093.1"/>
    <property type="molecule type" value="Genomic_DNA"/>
</dbReference>
<dbReference type="Proteomes" id="UP000199699">
    <property type="component" value="Unassembled WGS sequence"/>
</dbReference>
<gene>
    <name evidence="1" type="ORF">GA0070616_1661</name>
</gene>
<proteinExistence type="predicted"/>
<dbReference type="InterPro" id="IPR006059">
    <property type="entry name" value="SBP"/>
</dbReference>
<evidence type="ECO:0000313" key="2">
    <source>
        <dbReference type="Proteomes" id="UP000199699"/>
    </source>
</evidence>
<keyword evidence="2" id="KW-1185">Reference proteome</keyword>
<dbReference type="PANTHER" id="PTHR43649">
    <property type="entry name" value="ARABINOSE-BINDING PROTEIN-RELATED"/>
    <property type="match status" value="1"/>
</dbReference>
<dbReference type="InterPro" id="IPR050490">
    <property type="entry name" value="Bact_solute-bd_prot1"/>
</dbReference>
<accession>A0A1C6RPG2</accession>
<name>A0A1C6RPG2_9ACTN</name>
<dbReference type="AlphaFoldDB" id="A0A1C6RPG2"/>
<dbReference type="PANTHER" id="PTHR43649:SF30">
    <property type="entry name" value="ABC TRANSPORTER SUBSTRATE-BINDING PROTEIN"/>
    <property type="match status" value="1"/>
</dbReference>
<reference evidence="1 2" key="1">
    <citation type="submission" date="2016-06" db="EMBL/GenBank/DDBJ databases">
        <authorList>
            <person name="Kjaerup R.B."/>
            <person name="Dalgaard T.S."/>
            <person name="Juul-Madsen H.R."/>
        </authorList>
    </citation>
    <scope>NUCLEOTIDE SEQUENCE [LARGE SCALE GENOMIC DNA]</scope>
    <source>
        <strain evidence="1 2">DSM 43818</strain>
    </source>
</reference>
<dbReference type="Pfam" id="PF13416">
    <property type="entry name" value="SBP_bac_8"/>
    <property type="match status" value="1"/>
</dbReference>
<evidence type="ECO:0000313" key="1">
    <source>
        <dbReference type="EMBL" id="SCL19093.1"/>
    </source>
</evidence>
<dbReference type="RefSeq" id="WP_245712698.1">
    <property type="nucleotide sequence ID" value="NZ_FMHT01000003.1"/>
</dbReference>
<dbReference type="STRING" id="145857.GA0070616_1661"/>
<organism evidence="1 2">
    <name type="scientific">Micromonospora nigra</name>
    <dbReference type="NCBI Taxonomy" id="145857"/>
    <lineage>
        <taxon>Bacteria</taxon>
        <taxon>Bacillati</taxon>
        <taxon>Actinomycetota</taxon>
        <taxon>Actinomycetes</taxon>
        <taxon>Micromonosporales</taxon>
        <taxon>Micromonosporaceae</taxon>
        <taxon>Micromonospora</taxon>
    </lineage>
</organism>
<dbReference type="SUPFAM" id="SSF53850">
    <property type="entry name" value="Periplasmic binding protein-like II"/>
    <property type="match status" value="1"/>
</dbReference>
<sequence>MPAARCPLPGARPGRRTVLAALLGAPLLAATGVTGCTTGPASSGPDGPIELSVFWYGGARRAEATERVLRRYTERNPGVTFRVTWQGAAGYYERLATQAVGGNVPDLIQLDDSMLAEYAQREIVLDLTDAVAGHRLDLRGLPPGLARDGQVGGRTVGVPAGQTAAALVVNRDVLRRLRVPEPRAGMAWPEYVAWAQRVTRASRGRVAGTMDPSGDHRAFWIWLRSRGHELYQGRQLGFPVDALVEWFELWQRARAGRATPSAALVEQADTGDPARQVVVTGAAAVSVAWTHQLPELQQLTDADLGLVALPGPTAAQWPRASMYWAAFRGTRHPGVVVDVLNFLTTNAEAGHLLGHERGLPPNLAVRERTTADLTDPALRRAAEFVAARTGGLGPTPPPPPKGHPRVRDLLLDAAESVRARRIGSRDAAGTFVAAAEAALAG</sequence>